<proteinExistence type="predicted"/>
<reference evidence="1 2" key="1">
    <citation type="submission" date="2019-06" db="EMBL/GenBank/DDBJ databases">
        <title>Sequencing the genomes of 1000 actinobacteria strains.</title>
        <authorList>
            <person name="Klenk H.-P."/>
        </authorList>
    </citation>
    <scope>NUCLEOTIDE SEQUENCE [LARGE SCALE GENOMIC DNA]</scope>
    <source>
        <strain evidence="1 2">DSM 45511</strain>
    </source>
</reference>
<dbReference type="Proteomes" id="UP000319818">
    <property type="component" value="Unassembled WGS sequence"/>
</dbReference>
<evidence type="ECO:0000313" key="1">
    <source>
        <dbReference type="EMBL" id="TQM42816.1"/>
    </source>
</evidence>
<comment type="caution">
    <text evidence="1">The sequence shown here is derived from an EMBL/GenBank/DDBJ whole genome shotgun (WGS) entry which is preliminary data.</text>
</comment>
<evidence type="ECO:0000313" key="2">
    <source>
        <dbReference type="Proteomes" id="UP000319818"/>
    </source>
</evidence>
<dbReference type="RefSeq" id="WP_142095593.1">
    <property type="nucleotide sequence ID" value="NZ_VFPH01000001.1"/>
</dbReference>
<organism evidence="1 2">
    <name type="scientific">Pseudonocardia cypriaca</name>
    <dbReference type="NCBI Taxonomy" id="882449"/>
    <lineage>
        <taxon>Bacteria</taxon>
        <taxon>Bacillati</taxon>
        <taxon>Actinomycetota</taxon>
        <taxon>Actinomycetes</taxon>
        <taxon>Pseudonocardiales</taxon>
        <taxon>Pseudonocardiaceae</taxon>
        <taxon>Pseudonocardia</taxon>
    </lineage>
</organism>
<dbReference type="AlphaFoldDB" id="A0A543G9Q6"/>
<dbReference type="EMBL" id="VFPH01000001">
    <property type="protein sequence ID" value="TQM42816.1"/>
    <property type="molecule type" value="Genomic_DNA"/>
</dbReference>
<sequence length="70" mass="7952">MDPIAHTSQLVRLRRRELEAAAAAHRLARQCRRAPGGRPSRLLRLYARLWWASRPRASAWTPGLFGPHSA</sequence>
<protein>
    <submittedName>
        <fullName evidence="1">Uncharacterized protein</fullName>
    </submittedName>
</protein>
<accession>A0A543G9Q6</accession>
<gene>
    <name evidence="1" type="ORF">FB388_0152</name>
</gene>
<keyword evidence="2" id="KW-1185">Reference proteome</keyword>
<name>A0A543G9Q6_9PSEU</name>